<dbReference type="PANTHER" id="PTHR46577:SF1">
    <property type="entry name" value="HTH-TYPE TRANSCRIPTIONAL REGULATORY PROTEIN GABR"/>
    <property type="match status" value="1"/>
</dbReference>
<name>A0A6P2BTU9_9ACTN</name>
<dbReference type="GO" id="GO:0003677">
    <property type="term" value="F:DNA binding"/>
    <property type="evidence" value="ECO:0007669"/>
    <property type="project" value="UniProtKB-KW"/>
</dbReference>
<dbReference type="CDD" id="cd07377">
    <property type="entry name" value="WHTH_GntR"/>
    <property type="match status" value="1"/>
</dbReference>
<keyword evidence="3" id="KW-0238">DNA-binding</keyword>
<dbReference type="InterPro" id="IPR051446">
    <property type="entry name" value="HTH_trans_reg/aminotransferase"/>
</dbReference>
<evidence type="ECO:0000313" key="6">
    <source>
        <dbReference type="EMBL" id="TVZ02117.1"/>
    </source>
</evidence>
<comment type="caution">
    <text evidence="6">The sequence shown here is derived from an EMBL/GenBank/DDBJ whole genome shotgun (WGS) entry which is preliminary data.</text>
</comment>
<evidence type="ECO:0000313" key="7">
    <source>
        <dbReference type="Proteomes" id="UP000460272"/>
    </source>
</evidence>
<evidence type="ECO:0000256" key="3">
    <source>
        <dbReference type="ARBA" id="ARBA00023125"/>
    </source>
</evidence>
<evidence type="ECO:0000259" key="5">
    <source>
        <dbReference type="PROSITE" id="PS50949"/>
    </source>
</evidence>
<dbReference type="EMBL" id="RPFW01000005">
    <property type="protein sequence ID" value="TVZ02117.1"/>
    <property type="molecule type" value="Genomic_DNA"/>
</dbReference>
<organism evidence="6 7">
    <name type="scientific">Trebonia kvetii</name>
    <dbReference type="NCBI Taxonomy" id="2480626"/>
    <lineage>
        <taxon>Bacteria</taxon>
        <taxon>Bacillati</taxon>
        <taxon>Actinomycetota</taxon>
        <taxon>Actinomycetes</taxon>
        <taxon>Streptosporangiales</taxon>
        <taxon>Treboniaceae</taxon>
        <taxon>Trebonia</taxon>
    </lineage>
</organism>
<dbReference type="InterPro" id="IPR036390">
    <property type="entry name" value="WH_DNA-bd_sf"/>
</dbReference>
<dbReference type="SUPFAM" id="SSF46785">
    <property type="entry name" value="Winged helix' DNA-binding domain"/>
    <property type="match status" value="1"/>
</dbReference>
<proteinExistence type="predicted"/>
<dbReference type="PROSITE" id="PS50949">
    <property type="entry name" value="HTH_GNTR"/>
    <property type="match status" value="1"/>
</dbReference>
<dbReference type="Proteomes" id="UP000460272">
    <property type="component" value="Unassembled WGS sequence"/>
</dbReference>
<dbReference type="GO" id="GO:0003700">
    <property type="term" value="F:DNA-binding transcription factor activity"/>
    <property type="evidence" value="ECO:0007669"/>
    <property type="project" value="InterPro"/>
</dbReference>
<evidence type="ECO:0000256" key="4">
    <source>
        <dbReference type="ARBA" id="ARBA00023163"/>
    </source>
</evidence>
<evidence type="ECO:0000256" key="2">
    <source>
        <dbReference type="ARBA" id="ARBA00023015"/>
    </source>
</evidence>
<keyword evidence="7" id="KW-1185">Reference proteome</keyword>
<dbReference type="SMART" id="SM00345">
    <property type="entry name" value="HTH_GNTR"/>
    <property type="match status" value="1"/>
</dbReference>
<dbReference type="RefSeq" id="WP_145856820.1">
    <property type="nucleotide sequence ID" value="NZ_RPFW01000005.1"/>
</dbReference>
<protein>
    <submittedName>
        <fullName evidence="6">GntR family transcriptional regulator</fullName>
    </submittedName>
</protein>
<dbReference type="InterPro" id="IPR036388">
    <property type="entry name" value="WH-like_DNA-bd_sf"/>
</dbReference>
<accession>A0A6P2BTU9</accession>
<sequence>MAGETVSCMAVRWEDFQERPGATPVYVQLADFIAAAIERGDLGAGSKLPAERDLADLIGHSPETVAKARRLLVERGLVESHVGRGSYVTVPGEP</sequence>
<gene>
    <name evidence="6" type="ORF">EAS64_25090</name>
</gene>
<dbReference type="OrthoDB" id="5450856at2"/>
<dbReference type="PANTHER" id="PTHR46577">
    <property type="entry name" value="HTH-TYPE TRANSCRIPTIONAL REGULATORY PROTEIN GABR"/>
    <property type="match status" value="1"/>
</dbReference>
<keyword evidence="4" id="KW-0804">Transcription</keyword>
<feature type="domain" description="HTH gntR-type" evidence="5">
    <location>
        <begin position="23"/>
        <end position="91"/>
    </location>
</feature>
<reference evidence="6 7" key="1">
    <citation type="submission" date="2018-11" db="EMBL/GenBank/DDBJ databases">
        <title>Trebonia kvetii gen.nov., sp.nov., a novel acidophilic actinobacterium, and proposal of the new actinobacterial family Treboniaceae fam. nov.</title>
        <authorList>
            <person name="Rapoport D."/>
            <person name="Sagova-Mareckova M."/>
            <person name="Sedlacek I."/>
            <person name="Provaznik J."/>
            <person name="Kralova S."/>
            <person name="Pavlinic D."/>
            <person name="Benes V."/>
            <person name="Kopecky J."/>
        </authorList>
    </citation>
    <scope>NUCLEOTIDE SEQUENCE [LARGE SCALE GENOMIC DNA]</scope>
    <source>
        <strain evidence="6 7">15Tr583</strain>
    </source>
</reference>
<dbReference type="InterPro" id="IPR000524">
    <property type="entry name" value="Tscrpt_reg_HTH_GntR"/>
</dbReference>
<evidence type="ECO:0000256" key="1">
    <source>
        <dbReference type="ARBA" id="ARBA00022898"/>
    </source>
</evidence>
<dbReference type="Gene3D" id="1.10.10.10">
    <property type="entry name" value="Winged helix-like DNA-binding domain superfamily/Winged helix DNA-binding domain"/>
    <property type="match status" value="1"/>
</dbReference>
<keyword evidence="1" id="KW-0663">Pyridoxal phosphate</keyword>
<dbReference type="Pfam" id="PF00392">
    <property type="entry name" value="GntR"/>
    <property type="match status" value="1"/>
</dbReference>
<keyword evidence="2" id="KW-0805">Transcription regulation</keyword>
<dbReference type="AlphaFoldDB" id="A0A6P2BTU9"/>